<keyword evidence="3" id="KW-1185">Reference proteome</keyword>
<dbReference type="AlphaFoldDB" id="A0A069D716"/>
<organism evidence="2 3">
    <name type="scientific">Bacteroides graminisolvens DSM 19988 = JCM 15093</name>
    <dbReference type="NCBI Taxonomy" id="1121097"/>
    <lineage>
        <taxon>Bacteria</taxon>
        <taxon>Pseudomonadati</taxon>
        <taxon>Bacteroidota</taxon>
        <taxon>Bacteroidia</taxon>
        <taxon>Bacteroidales</taxon>
        <taxon>Bacteroidaceae</taxon>
        <taxon>Bacteroides</taxon>
    </lineage>
</organism>
<evidence type="ECO:0000256" key="1">
    <source>
        <dbReference type="SAM" id="MobiDB-lite"/>
    </source>
</evidence>
<evidence type="ECO:0000313" key="2">
    <source>
        <dbReference type="EMBL" id="GAK38155.1"/>
    </source>
</evidence>
<dbReference type="Proteomes" id="UP000027601">
    <property type="component" value="Unassembled WGS sequence"/>
</dbReference>
<dbReference type="STRING" id="1121097.GCA_000428125_02499"/>
<name>A0A069D716_9BACE</name>
<evidence type="ECO:0000313" key="3">
    <source>
        <dbReference type="Proteomes" id="UP000027601"/>
    </source>
</evidence>
<feature type="region of interest" description="Disordered" evidence="1">
    <location>
        <begin position="1"/>
        <end position="22"/>
    </location>
</feature>
<comment type="caution">
    <text evidence="2">The sequence shown here is derived from an EMBL/GenBank/DDBJ whole genome shotgun (WGS) entry which is preliminary data.</text>
</comment>
<gene>
    <name evidence="2" type="ORF">JCM15093_3470</name>
</gene>
<protein>
    <submittedName>
        <fullName evidence="2">Uncharacterized protein</fullName>
    </submittedName>
</protein>
<sequence length="79" mass="8867">MENPVLQQNAEGNNETRCTQTTRNVMKTVDSALENKTSIVVNGRINDMAKTLSSGKNENYLKVNESEAAKRHKTEDSPW</sequence>
<dbReference type="EMBL" id="BAJS01000040">
    <property type="protein sequence ID" value="GAK38155.1"/>
    <property type="molecule type" value="Genomic_DNA"/>
</dbReference>
<proteinExistence type="predicted"/>
<dbReference type="RefSeq" id="WP_024997677.1">
    <property type="nucleotide sequence ID" value="NZ_BAJS01000040.1"/>
</dbReference>
<accession>A0A069D716</accession>
<reference evidence="2 3" key="1">
    <citation type="journal article" date="2015" name="Microbes Environ.">
        <title>Distribution and evolution of nitrogen fixation genes in the phylum bacteroidetes.</title>
        <authorList>
            <person name="Inoue J."/>
            <person name="Oshima K."/>
            <person name="Suda W."/>
            <person name="Sakamoto M."/>
            <person name="Iino T."/>
            <person name="Noda S."/>
            <person name="Hongoh Y."/>
            <person name="Hattori M."/>
            <person name="Ohkuma M."/>
        </authorList>
    </citation>
    <scope>NUCLEOTIDE SEQUENCE [LARGE SCALE GENOMIC DNA]</scope>
    <source>
        <strain evidence="2 3">JCM 15093</strain>
    </source>
</reference>